<evidence type="ECO:0000313" key="1">
    <source>
        <dbReference type="EMBL" id="RGT54925.1"/>
    </source>
</evidence>
<dbReference type="RefSeq" id="WP_118764987.1">
    <property type="nucleotide sequence ID" value="NZ_CABJCF010000003.1"/>
</dbReference>
<name>A0A412PCI8_9FIRM</name>
<gene>
    <name evidence="1" type="ORF">DWX20_07080</name>
</gene>
<dbReference type="Proteomes" id="UP000284731">
    <property type="component" value="Unassembled WGS sequence"/>
</dbReference>
<dbReference type="AlphaFoldDB" id="A0A412PCI8"/>
<organism evidence="1 2">
    <name type="scientific">Solobacterium moorei</name>
    <dbReference type="NCBI Taxonomy" id="102148"/>
    <lineage>
        <taxon>Bacteria</taxon>
        <taxon>Bacillati</taxon>
        <taxon>Bacillota</taxon>
        <taxon>Erysipelotrichia</taxon>
        <taxon>Erysipelotrichales</taxon>
        <taxon>Erysipelotrichaceae</taxon>
        <taxon>Solobacterium</taxon>
    </lineage>
</organism>
<protein>
    <recommendedName>
        <fullName evidence="3">DNA-binding protein</fullName>
    </recommendedName>
</protein>
<dbReference type="EMBL" id="QRWX01000003">
    <property type="protein sequence ID" value="RGT54925.1"/>
    <property type="molecule type" value="Genomic_DNA"/>
</dbReference>
<evidence type="ECO:0000313" key="2">
    <source>
        <dbReference type="Proteomes" id="UP000284731"/>
    </source>
</evidence>
<reference evidence="1 2" key="1">
    <citation type="submission" date="2018-08" db="EMBL/GenBank/DDBJ databases">
        <title>A genome reference for cultivated species of the human gut microbiota.</title>
        <authorList>
            <person name="Zou Y."/>
            <person name="Xue W."/>
            <person name="Luo G."/>
        </authorList>
    </citation>
    <scope>NUCLEOTIDE SEQUENCE [LARGE SCALE GENOMIC DNA]</scope>
    <source>
        <strain evidence="1 2">AF18-46</strain>
    </source>
</reference>
<proteinExistence type="predicted"/>
<comment type="caution">
    <text evidence="1">The sequence shown here is derived from an EMBL/GenBank/DDBJ whole genome shotgun (WGS) entry which is preliminary data.</text>
</comment>
<sequence length="155" mass="17804">MNTKQAAQKWECSAKTITKLCADGVIPLAEKDERGRWVIPDECEKPPVSRFRLCYLMDMINRLKEGVVYKKVKWGIGEKELQDGYQYLIENAMVSSFDVHQLEKELPNATITSRGKALMERENKEGKSQRKFNVNFKINTGIFSFETGYESAKGK</sequence>
<evidence type="ECO:0008006" key="3">
    <source>
        <dbReference type="Google" id="ProtNLM"/>
    </source>
</evidence>
<accession>A0A412PCI8</accession>